<keyword evidence="8" id="KW-1185">Reference proteome</keyword>
<evidence type="ECO:0000256" key="4">
    <source>
        <dbReference type="ARBA" id="ARBA00023136"/>
    </source>
</evidence>
<dbReference type="AlphaFoldDB" id="G0MR69"/>
<dbReference type="EMBL" id="GL379808">
    <property type="protein sequence ID" value="EGT41963.1"/>
    <property type="molecule type" value="Genomic_DNA"/>
</dbReference>
<keyword evidence="4 5" id="KW-0472">Membrane</keyword>
<evidence type="ECO:0000313" key="8">
    <source>
        <dbReference type="Proteomes" id="UP000008068"/>
    </source>
</evidence>
<evidence type="ECO:0000256" key="5">
    <source>
        <dbReference type="SAM" id="Phobius"/>
    </source>
</evidence>
<evidence type="ECO:0000313" key="7">
    <source>
        <dbReference type="EMBL" id="EGT41963.1"/>
    </source>
</evidence>
<gene>
    <name evidence="7" type="ORF">CAEBREN_32532</name>
</gene>
<keyword evidence="2 5" id="KW-0812">Transmembrane</keyword>
<evidence type="ECO:0000256" key="2">
    <source>
        <dbReference type="ARBA" id="ARBA00022692"/>
    </source>
</evidence>
<keyword evidence="3 5" id="KW-1133">Transmembrane helix</keyword>
<feature type="domain" description="G-protein coupled receptors family 1 profile" evidence="6">
    <location>
        <begin position="1"/>
        <end position="110"/>
    </location>
</feature>
<dbReference type="Proteomes" id="UP000008068">
    <property type="component" value="Unassembled WGS sequence"/>
</dbReference>
<dbReference type="PANTHER" id="PTHR31748:SF0">
    <property type="entry name" value="G-PROTEIN COUPLED RECEPTORS FAMILY 1 PROFILE DOMAIN-CONTAINING PROTEIN-RELATED"/>
    <property type="match status" value="1"/>
</dbReference>
<dbReference type="Gene3D" id="1.20.1070.10">
    <property type="entry name" value="Rhodopsin 7-helix transmembrane proteins"/>
    <property type="match status" value="1"/>
</dbReference>
<feature type="transmembrane region" description="Helical" evidence="5">
    <location>
        <begin position="58"/>
        <end position="81"/>
    </location>
</feature>
<organism evidence="8">
    <name type="scientific">Caenorhabditis brenneri</name>
    <name type="common">Nematode worm</name>
    <dbReference type="NCBI Taxonomy" id="135651"/>
    <lineage>
        <taxon>Eukaryota</taxon>
        <taxon>Metazoa</taxon>
        <taxon>Ecdysozoa</taxon>
        <taxon>Nematoda</taxon>
        <taxon>Chromadorea</taxon>
        <taxon>Rhabditida</taxon>
        <taxon>Rhabditina</taxon>
        <taxon>Rhabditomorpha</taxon>
        <taxon>Rhabditoidea</taxon>
        <taxon>Rhabditidae</taxon>
        <taxon>Peloderinae</taxon>
        <taxon>Caenorhabditis</taxon>
    </lineage>
</organism>
<dbReference type="InterPro" id="IPR017452">
    <property type="entry name" value="GPCR_Rhodpsn_7TM"/>
</dbReference>
<evidence type="ECO:0000259" key="6">
    <source>
        <dbReference type="PROSITE" id="PS50262"/>
    </source>
</evidence>
<dbReference type="HOGENOM" id="CLU_131126_0_0_1"/>
<evidence type="ECO:0000256" key="3">
    <source>
        <dbReference type="ARBA" id="ARBA00022989"/>
    </source>
</evidence>
<name>G0MR69_CAEBE</name>
<dbReference type="OrthoDB" id="5798218at2759"/>
<evidence type="ECO:0000256" key="1">
    <source>
        <dbReference type="ARBA" id="ARBA00004370"/>
    </source>
</evidence>
<dbReference type="PROSITE" id="PS50262">
    <property type="entry name" value="G_PROTEIN_RECEP_F1_2"/>
    <property type="match status" value="1"/>
</dbReference>
<dbReference type="GO" id="GO:0016020">
    <property type="term" value="C:membrane"/>
    <property type="evidence" value="ECO:0007669"/>
    <property type="project" value="UniProtKB-SubCell"/>
</dbReference>
<sequence>MTTTFFTIGGVFLFINCLYLIIAYCYLFFALRKQNSRIGKSQTISKSNMEYRKREKRLFIMCSIIVAVQLTILSFFSLRALQLFELSVDEFYLFYNALSDLFACINPYLLWIFSDALRKYVFMTLGIGPCGSGRATVAVTIQTVGN</sequence>
<dbReference type="eggNOG" id="ENOG502QVIV">
    <property type="taxonomic scope" value="Eukaryota"/>
</dbReference>
<dbReference type="InterPro" id="IPR019426">
    <property type="entry name" value="7TM_GPCR_serpentine_rcpt_Srv"/>
</dbReference>
<comment type="subcellular location">
    <subcellularLocation>
        <location evidence="1">Membrane</location>
    </subcellularLocation>
</comment>
<accession>G0MR69</accession>
<dbReference type="InParanoid" id="G0MR69"/>
<feature type="transmembrane region" description="Helical" evidence="5">
    <location>
        <begin position="6"/>
        <end position="31"/>
    </location>
</feature>
<dbReference type="Pfam" id="PF10323">
    <property type="entry name" value="7TM_GPCR_Srv"/>
    <property type="match status" value="1"/>
</dbReference>
<protein>
    <recommendedName>
        <fullName evidence="6">G-protein coupled receptors family 1 profile domain-containing protein</fullName>
    </recommendedName>
</protein>
<proteinExistence type="predicted"/>
<feature type="transmembrane region" description="Helical" evidence="5">
    <location>
        <begin position="93"/>
        <end position="113"/>
    </location>
</feature>
<reference evidence="8" key="1">
    <citation type="submission" date="2011-07" db="EMBL/GenBank/DDBJ databases">
        <authorList>
            <consortium name="Caenorhabditis brenneri Sequencing and Analysis Consortium"/>
            <person name="Wilson R.K."/>
        </authorList>
    </citation>
    <scope>NUCLEOTIDE SEQUENCE [LARGE SCALE GENOMIC DNA]</scope>
    <source>
        <strain evidence="8">PB2801</strain>
    </source>
</reference>
<dbReference type="PANTHER" id="PTHR31748">
    <property type="entry name" value="SERPENTINE RECEPTOR, CLASS V"/>
    <property type="match status" value="1"/>
</dbReference>
<dbReference type="SUPFAM" id="SSF81321">
    <property type="entry name" value="Family A G protein-coupled receptor-like"/>
    <property type="match status" value="1"/>
</dbReference>